<organism evidence="1 2">
    <name type="scientific">Nocardia brasiliensis (strain ATCC 700358 / HUJEG-1)</name>
    <dbReference type="NCBI Taxonomy" id="1133849"/>
    <lineage>
        <taxon>Bacteria</taxon>
        <taxon>Bacillati</taxon>
        <taxon>Actinomycetota</taxon>
        <taxon>Actinomycetes</taxon>
        <taxon>Mycobacteriales</taxon>
        <taxon>Nocardiaceae</taxon>
        <taxon>Nocardia</taxon>
    </lineage>
</organism>
<sequence length="337" mass="37611">MWPGLIPMLEQSTRLRFSSLLLITNAFATPAKLLRTIESANLSRICVSLDGIGARHDRNRGHGAYERTLHGIGELRKVHDNIAVISVVDATNHTRWPELTRVLADLGVSAHHLTPVCTAGHAITDYRGLDARQFADVHALTEQIATEVPEIAVLFNDELVHPLATRTMGIHQFTENWKGWHRIVRPDGEVRTQIRAWGRTWRAEETIGNLNRHTLTHILDQPAQQVSAFTRTEEVARKFQLGADAGLILTDLSDITAIEHGQAATPTAQLTDEIPVPTPLGIAVNDLGRRIRQAPESFRIRHEQGFALLFNTRSHELHVLTDHENRSLEPALMEVAA</sequence>
<keyword evidence="2" id="KW-1185">Reference proteome</keyword>
<name>K0F154_NOCB7</name>
<accession>K0F154</accession>
<dbReference type="STRING" id="1133849.O3I_024385"/>
<dbReference type="HOGENOM" id="CLU_823452_0_0_11"/>
<dbReference type="KEGG" id="nbr:O3I_024385"/>
<dbReference type="eggNOG" id="COG0641">
    <property type="taxonomic scope" value="Bacteria"/>
</dbReference>
<dbReference type="Gene3D" id="3.20.20.70">
    <property type="entry name" value="Aldolase class I"/>
    <property type="match status" value="1"/>
</dbReference>
<dbReference type="AlphaFoldDB" id="K0F154"/>
<gene>
    <name evidence="1" type="ORF">O3I_024385</name>
</gene>
<dbReference type="InterPro" id="IPR013785">
    <property type="entry name" value="Aldolase_TIM"/>
</dbReference>
<evidence type="ECO:0000313" key="2">
    <source>
        <dbReference type="Proteomes" id="UP000006304"/>
    </source>
</evidence>
<dbReference type="InterPro" id="IPR050377">
    <property type="entry name" value="Radical_SAM_PqqE_MftC-like"/>
</dbReference>
<dbReference type="PANTHER" id="PTHR11228">
    <property type="entry name" value="RADICAL SAM DOMAIN PROTEIN"/>
    <property type="match status" value="1"/>
</dbReference>
<dbReference type="EMBL" id="CP003876">
    <property type="protein sequence ID" value="AFU02830.1"/>
    <property type="molecule type" value="Genomic_DNA"/>
</dbReference>
<dbReference type="SUPFAM" id="SSF102114">
    <property type="entry name" value="Radical SAM enzymes"/>
    <property type="match status" value="1"/>
</dbReference>
<proteinExistence type="predicted"/>
<evidence type="ECO:0000313" key="1">
    <source>
        <dbReference type="EMBL" id="AFU02830.1"/>
    </source>
</evidence>
<dbReference type="PANTHER" id="PTHR11228:SF7">
    <property type="entry name" value="PQQA PEPTIDE CYCLASE"/>
    <property type="match status" value="1"/>
</dbReference>
<reference evidence="1 2" key="1">
    <citation type="journal article" date="2012" name="J. Bacteriol.">
        <title>Complete genome sequence of Nocardia brasiliensis HUJEG-1.</title>
        <authorList>
            <person name="Vera-Cabrera L."/>
            <person name="Ortiz-Lopez R."/>
            <person name="Elizondo-Gonzalez R."/>
            <person name="Perez-Maya A.A."/>
            <person name="Ocampo-Candiani J."/>
        </authorList>
    </citation>
    <scope>NUCLEOTIDE SEQUENCE [LARGE SCALE GENOMIC DNA]</scope>
    <source>
        <strain evidence="2">ATCC 700358</strain>
    </source>
</reference>
<protein>
    <submittedName>
        <fullName evidence="1">Radical SAM domain-containing protein</fullName>
    </submittedName>
</protein>
<dbReference type="Proteomes" id="UP000006304">
    <property type="component" value="Chromosome"/>
</dbReference>
<dbReference type="InterPro" id="IPR058240">
    <property type="entry name" value="rSAM_sf"/>
</dbReference>